<dbReference type="Proteomes" id="UP000319383">
    <property type="component" value="Chromosome"/>
</dbReference>
<feature type="transmembrane region" description="Helical" evidence="2">
    <location>
        <begin position="187"/>
        <end position="212"/>
    </location>
</feature>
<reference evidence="3 4" key="1">
    <citation type="submission" date="2019-02" db="EMBL/GenBank/DDBJ databases">
        <title>Deep-cultivation of Planctomycetes and their phenomic and genomic characterization uncovers novel biology.</title>
        <authorList>
            <person name="Wiegand S."/>
            <person name="Jogler M."/>
            <person name="Boedeker C."/>
            <person name="Pinto D."/>
            <person name="Vollmers J."/>
            <person name="Rivas-Marin E."/>
            <person name="Kohn T."/>
            <person name="Peeters S.H."/>
            <person name="Heuer A."/>
            <person name="Rast P."/>
            <person name="Oberbeckmann S."/>
            <person name="Bunk B."/>
            <person name="Jeske O."/>
            <person name="Meyerdierks A."/>
            <person name="Storesund J.E."/>
            <person name="Kallscheuer N."/>
            <person name="Luecker S."/>
            <person name="Lage O.M."/>
            <person name="Pohl T."/>
            <person name="Merkel B.J."/>
            <person name="Hornburger P."/>
            <person name="Mueller R.-W."/>
            <person name="Bruemmer F."/>
            <person name="Labrenz M."/>
            <person name="Spormann A.M."/>
            <person name="Op den Camp H."/>
            <person name="Overmann J."/>
            <person name="Amann R."/>
            <person name="Jetten M.S.M."/>
            <person name="Mascher T."/>
            <person name="Medema M.H."/>
            <person name="Devos D.P."/>
            <person name="Kaster A.-K."/>
            <person name="Ovreas L."/>
            <person name="Rohde M."/>
            <person name="Galperin M.Y."/>
            <person name="Jogler C."/>
        </authorList>
    </citation>
    <scope>NUCLEOTIDE SEQUENCE [LARGE SCALE GENOMIC DNA]</scope>
    <source>
        <strain evidence="3 4">Mal52</strain>
    </source>
</reference>
<keyword evidence="4" id="KW-1185">Reference proteome</keyword>
<dbReference type="AlphaFoldDB" id="A0A517ZXR0"/>
<protein>
    <submittedName>
        <fullName evidence="3">Uncharacterized protein</fullName>
    </submittedName>
</protein>
<feature type="transmembrane region" description="Helical" evidence="2">
    <location>
        <begin position="60"/>
        <end position="78"/>
    </location>
</feature>
<evidence type="ECO:0000256" key="1">
    <source>
        <dbReference type="SAM" id="MobiDB-lite"/>
    </source>
</evidence>
<keyword evidence="2" id="KW-1133">Transmembrane helix</keyword>
<keyword evidence="2" id="KW-0812">Transmembrane</keyword>
<feature type="compositionally biased region" description="Basic and acidic residues" evidence="1">
    <location>
        <begin position="15"/>
        <end position="28"/>
    </location>
</feature>
<feature type="transmembrane region" description="Helical" evidence="2">
    <location>
        <begin position="252"/>
        <end position="271"/>
    </location>
</feature>
<dbReference type="KEGG" id="sdyn:Mal52_57950"/>
<feature type="region of interest" description="Disordered" evidence="1">
    <location>
        <begin position="1"/>
        <end position="28"/>
    </location>
</feature>
<evidence type="ECO:0000256" key="2">
    <source>
        <dbReference type="SAM" id="Phobius"/>
    </source>
</evidence>
<dbReference type="Gene3D" id="1.10.287.70">
    <property type="match status" value="1"/>
</dbReference>
<dbReference type="EMBL" id="CP036276">
    <property type="protein sequence ID" value="QDU47267.1"/>
    <property type="molecule type" value="Genomic_DNA"/>
</dbReference>
<feature type="transmembrane region" description="Helical" evidence="2">
    <location>
        <begin position="127"/>
        <end position="151"/>
    </location>
</feature>
<evidence type="ECO:0000313" key="3">
    <source>
        <dbReference type="EMBL" id="QDU47267.1"/>
    </source>
</evidence>
<accession>A0A517ZXR0</accession>
<name>A0A517ZXR0_9PLAN</name>
<sequence length="301" mass="32511">MASESGFDALNSSPEQHEGSAERGDAPVREEVVEMPNATAAPMVMAFGLTLALSSVVMHLAFAVVGLVIAVGGLVYWIRHLTPGAGVHWEEWVPKSNRPQPVRVSPGGVSSIQSGMPGHRLRVPAEIYPYSAGLKGGLVGGLMMALTALAYGHFSGHGIWYPVNLLSAMVIPAFNNMGAEDLDKFHLMGLIVGTIIHVVTSIIVGLFFGIILPMCPRWPLLWGGLVAPLLWSGFVYGFMGVLNPVMSEQVDWPWFFVSQFAFGITMGFVVMQSTKVQIQQVLEVETQQPADNSQHSQPDES</sequence>
<feature type="transmembrane region" description="Helical" evidence="2">
    <location>
        <begin position="219"/>
        <end position="240"/>
    </location>
</feature>
<proteinExistence type="predicted"/>
<keyword evidence="2" id="KW-0472">Membrane</keyword>
<evidence type="ECO:0000313" key="4">
    <source>
        <dbReference type="Proteomes" id="UP000319383"/>
    </source>
</evidence>
<organism evidence="3 4">
    <name type="scientific">Symmachiella dynata</name>
    <dbReference type="NCBI Taxonomy" id="2527995"/>
    <lineage>
        <taxon>Bacteria</taxon>
        <taxon>Pseudomonadati</taxon>
        <taxon>Planctomycetota</taxon>
        <taxon>Planctomycetia</taxon>
        <taxon>Planctomycetales</taxon>
        <taxon>Planctomycetaceae</taxon>
        <taxon>Symmachiella</taxon>
    </lineage>
</organism>
<gene>
    <name evidence="3" type="ORF">Mal52_57950</name>
</gene>